<dbReference type="InterPro" id="IPR032284">
    <property type="entry name" value="RecQ_Zn-bd"/>
</dbReference>
<evidence type="ECO:0000256" key="9">
    <source>
        <dbReference type="ARBA" id="ARBA00022833"/>
    </source>
</evidence>
<dbReference type="InterPro" id="IPR027417">
    <property type="entry name" value="P-loop_NTPase"/>
</dbReference>
<name>A0ABW4YLW6_9BACL</name>
<feature type="domain" description="HRDC" evidence="17">
    <location>
        <begin position="517"/>
        <end position="597"/>
    </location>
</feature>
<dbReference type="InterPro" id="IPR004589">
    <property type="entry name" value="DNA_helicase_ATP-dep_RecQ"/>
</dbReference>
<keyword evidence="4" id="KW-0479">Metal-binding</keyword>
<keyword evidence="5" id="KW-0547">Nucleotide-binding</keyword>
<evidence type="ECO:0000256" key="4">
    <source>
        <dbReference type="ARBA" id="ARBA00022723"/>
    </source>
</evidence>
<gene>
    <name evidence="20" type="primary">recQ</name>
    <name evidence="20" type="ORF">ACFSJH_12390</name>
</gene>
<comment type="caution">
    <text evidence="20">The sequence shown here is derived from an EMBL/GenBank/DDBJ whole genome shotgun (WGS) entry which is preliminary data.</text>
</comment>
<evidence type="ECO:0000256" key="15">
    <source>
        <dbReference type="ARBA" id="ARBA00034617"/>
    </source>
</evidence>
<dbReference type="PROSITE" id="PS51192">
    <property type="entry name" value="HELICASE_ATP_BIND_1"/>
    <property type="match status" value="1"/>
</dbReference>
<dbReference type="SUPFAM" id="SSF47819">
    <property type="entry name" value="HRDC-like"/>
    <property type="match status" value="1"/>
</dbReference>
<dbReference type="InterPro" id="IPR029491">
    <property type="entry name" value="Helicase_HTH"/>
</dbReference>
<dbReference type="SUPFAM" id="SSF52540">
    <property type="entry name" value="P-loop containing nucleoside triphosphate hydrolases"/>
    <property type="match status" value="1"/>
</dbReference>
<evidence type="ECO:0000256" key="12">
    <source>
        <dbReference type="ARBA" id="ARBA00023172"/>
    </source>
</evidence>
<evidence type="ECO:0000313" key="20">
    <source>
        <dbReference type="EMBL" id="MFD2116522.1"/>
    </source>
</evidence>
<dbReference type="Pfam" id="PF00270">
    <property type="entry name" value="DEAD"/>
    <property type="match status" value="1"/>
</dbReference>
<dbReference type="InterPro" id="IPR006293">
    <property type="entry name" value="DNA_helicase_ATP-dep_RecQ_bac"/>
</dbReference>
<dbReference type="SMART" id="SM00956">
    <property type="entry name" value="RQC"/>
    <property type="match status" value="1"/>
</dbReference>
<dbReference type="RefSeq" id="WP_377772765.1">
    <property type="nucleotide sequence ID" value="NZ_JBHUHO010000030.1"/>
</dbReference>
<dbReference type="EC" id="5.6.2.4" evidence="16"/>
<dbReference type="InterPro" id="IPR011545">
    <property type="entry name" value="DEAD/DEAH_box_helicase_dom"/>
</dbReference>
<dbReference type="Pfam" id="PF16124">
    <property type="entry name" value="RecQ_Zn_bind"/>
    <property type="match status" value="1"/>
</dbReference>
<dbReference type="SMART" id="SM00341">
    <property type="entry name" value="HRDC"/>
    <property type="match status" value="1"/>
</dbReference>
<keyword evidence="11" id="KW-0238">DNA-binding</keyword>
<organism evidence="20 21">
    <name type="scientific">Paenibacillus yanchengensis</name>
    <dbReference type="NCBI Taxonomy" id="2035833"/>
    <lineage>
        <taxon>Bacteria</taxon>
        <taxon>Bacillati</taxon>
        <taxon>Bacillota</taxon>
        <taxon>Bacilli</taxon>
        <taxon>Bacillales</taxon>
        <taxon>Paenibacillaceae</taxon>
        <taxon>Paenibacillus</taxon>
    </lineage>
</organism>
<keyword evidence="10" id="KW-0067">ATP-binding</keyword>
<dbReference type="Gene3D" id="1.10.150.80">
    <property type="entry name" value="HRDC domain"/>
    <property type="match status" value="1"/>
</dbReference>
<dbReference type="InterPro" id="IPR014001">
    <property type="entry name" value="Helicase_ATP-bd"/>
</dbReference>
<evidence type="ECO:0000256" key="10">
    <source>
        <dbReference type="ARBA" id="ARBA00022840"/>
    </source>
</evidence>
<keyword evidence="21" id="KW-1185">Reference proteome</keyword>
<evidence type="ECO:0000256" key="1">
    <source>
        <dbReference type="ARBA" id="ARBA00001946"/>
    </source>
</evidence>
<dbReference type="Pfam" id="PF00570">
    <property type="entry name" value="HRDC"/>
    <property type="match status" value="1"/>
</dbReference>
<evidence type="ECO:0000256" key="3">
    <source>
        <dbReference type="ARBA" id="ARBA00005446"/>
    </source>
</evidence>
<evidence type="ECO:0000313" key="21">
    <source>
        <dbReference type="Proteomes" id="UP001597362"/>
    </source>
</evidence>
<proteinExistence type="inferred from homology"/>
<feature type="domain" description="Helicase ATP-binding" evidence="18">
    <location>
        <begin position="26"/>
        <end position="195"/>
    </location>
</feature>
<dbReference type="Pfam" id="PF00271">
    <property type="entry name" value="Helicase_C"/>
    <property type="match status" value="1"/>
</dbReference>
<dbReference type="SUPFAM" id="SSF46785">
    <property type="entry name" value="Winged helix' DNA-binding domain"/>
    <property type="match status" value="1"/>
</dbReference>
<comment type="cofactor">
    <cofactor evidence="2">
        <name>Zn(2+)</name>
        <dbReference type="ChEBI" id="CHEBI:29105"/>
    </cofactor>
</comment>
<feature type="domain" description="Helicase C-terminal" evidence="19">
    <location>
        <begin position="219"/>
        <end position="365"/>
    </location>
</feature>
<dbReference type="CDD" id="cd18794">
    <property type="entry name" value="SF2_C_RecQ"/>
    <property type="match status" value="1"/>
</dbReference>
<dbReference type="PANTHER" id="PTHR13710:SF105">
    <property type="entry name" value="ATP-DEPENDENT DNA HELICASE Q1"/>
    <property type="match status" value="1"/>
</dbReference>
<dbReference type="PROSITE" id="PS51194">
    <property type="entry name" value="HELICASE_CTER"/>
    <property type="match status" value="1"/>
</dbReference>
<keyword evidence="9" id="KW-0862">Zinc</keyword>
<keyword evidence="13" id="KW-0234">DNA repair</keyword>
<reference evidence="21" key="1">
    <citation type="journal article" date="2019" name="Int. J. Syst. Evol. Microbiol.">
        <title>The Global Catalogue of Microorganisms (GCM) 10K type strain sequencing project: providing services to taxonomists for standard genome sequencing and annotation.</title>
        <authorList>
            <consortium name="The Broad Institute Genomics Platform"/>
            <consortium name="The Broad Institute Genome Sequencing Center for Infectious Disease"/>
            <person name="Wu L."/>
            <person name="Ma J."/>
        </authorList>
    </citation>
    <scope>NUCLEOTIDE SEQUENCE [LARGE SCALE GENOMIC DNA]</scope>
    <source>
        <strain evidence="21">GH52</strain>
    </source>
</reference>
<dbReference type="PROSITE" id="PS50967">
    <property type="entry name" value="HRDC"/>
    <property type="match status" value="1"/>
</dbReference>
<sequence length="709" mass="80081">MLKQAAQILQQVYGYDSFRKGQEEIISTVLQGRDTLAILPTGAGKSVCYQIPALLLPGTTLVISPLISLMKDQVDNLRRVGVSCAYLNSSLTAAEYSNTLSEAIAGHYKLLYIAPERLDAPLFLQLLERLAIPLIAIDEAHCVSQWGHDFRPSYKQLSERIASLTTRPRLACFTATATPEVAEDIVAMMKLREPATFVTGFERPNLRLAVVNPNDKAIYLKQYVQNRPQQSGIIYAATRKETDTVQHMLMRLGVKCGKYHGGMSDRDREEVQEQFRFGDLDVIVATNAFGMGIDKPDVRYVIHWQMPADIESYYQEAGRAGRDGDQSDCILLFNPADIRIQRFLIEQSMTDEERKSVAQANLNIMINYCLTEKCLQQFIGQYFGQLDVASCSTCSNCLDESESINRTVEAKMALSCVGRMRGRFGVTMVAKVLRGSRERKVLDTKLDQLSTYGLLRHWAEKEVTDWLYWLIAEGYMRLSDGQYPTVTLTAESLPILEGKQDVYQRVSATTVKQTSKSTVASPMFELLRHWRKQKAAAEQVPPFVIFTDVTLRELALSKPSSLEQLLLVKGIGHAKATKYGEELLAMFGNDTGDTSEQTDHIDDVDGTETKNEAASHQVTFRMFEQGLEIQAIAQLRGLSQTTIEAHLIRVLEEGEQFDVSRILDKETFQVIAQVINEQDYEKLREIKEKLPEQITYFQIRVVIYLIKKK</sequence>
<keyword evidence="14" id="KW-0413">Isomerase</keyword>
<dbReference type="Gene3D" id="1.10.10.10">
    <property type="entry name" value="Winged helix-like DNA-binding domain superfamily/Winged helix DNA-binding domain"/>
    <property type="match status" value="1"/>
</dbReference>
<accession>A0ABW4YLW6</accession>
<protein>
    <recommendedName>
        <fullName evidence="16">DNA helicase RecQ</fullName>
        <ecNumber evidence="16">5.6.2.4</ecNumber>
    </recommendedName>
</protein>
<evidence type="ECO:0000256" key="11">
    <source>
        <dbReference type="ARBA" id="ARBA00023125"/>
    </source>
</evidence>
<evidence type="ECO:0000256" key="13">
    <source>
        <dbReference type="ARBA" id="ARBA00023204"/>
    </source>
</evidence>
<dbReference type="Proteomes" id="UP001597362">
    <property type="component" value="Unassembled WGS sequence"/>
</dbReference>
<dbReference type="SMART" id="SM00487">
    <property type="entry name" value="DEXDc"/>
    <property type="match status" value="1"/>
</dbReference>
<comment type="catalytic activity">
    <reaction evidence="15">
        <text>Couples ATP hydrolysis with the unwinding of duplex DNA by translocating in the 3'-5' direction.</text>
        <dbReference type="EC" id="5.6.2.4"/>
    </reaction>
</comment>
<dbReference type="NCBIfam" id="TIGR01389">
    <property type="entry name" value="recQ"/>
    <property type="match status" value="1"/>
</dbReference>
<dbReference type="PANTHER" id="PTHR13710">
    <property type="entry name" value="DNA HELICASE RECQ FAMILY MEMBER"/>
    <property type="match status" value="1"/>
</dbReference>
<comment type="similarity">
    <text evidence="3">Belongs to the helicase family. RecQ subfamily.</text>
</comment>
<dbReference type="NCBIfam" id="TIGR00614">
    <property type="entry name" value="recQ_fam"/>
    <property type="match status" value="1"/>
</dbReference>
<evidence type="ECO:0000259" key="18">
    <source>
        <dbReference type="PROSITE" id="PS51192"/>
    </source>
</evidence>
<dbReference type="InterPro" id="IPR036390">
    <property type="entry name" value="WH_DNA-bd_sf"/>
</dbReference>
<dbReference type="Gene3D" id="3.40.50.300">
    <property type="entry name" value="P-loop containing nucleotide triphosphate hydrolases"/>
    <property type="match status" value="2"/>
</dbReference>
<keyword evidence="7" id="KW-0378">Hydrolase</keyword>
<dbReference type="SMART" id="SM00490">
    <property type="entry name" value="HELICc"/>
    <property type="match status" value="1"/>
</dbReference>
<dbReference type="Pfam" id="PF14493">
    <property type="entry name" value="HTH_40"/>
    <property type="match status" value="1"/>
</dbReference>
<evidence type="ECO:0000259" key="19">
    <source>
        <dbReference type="PROSITE" id="PS51194"/>
    </source>
</evidence>
<keyword evidence="8 20" id="KW-0347">Helicase</keyword>
<keyword evidence="6" id="KW-0227">DNA damage</keyword>
<dbReference type="InterPro" id="IPR044876">
    <property type="entry name" value="HRDC_dom_sf"/>
</dbReference>
<evidence type="ECO:0000256" key="14">
    <source>
        <dbReference type="ARBA" id="ARBA00023235"/>
    </source>
</evidence>
<comment type="cofactor">
    <cofactor evidence="1">
        <name>Mg(2+)</name>
        <dbReference type="ChEBI" id="CHEBI:18420"/>
    </cofactor>
</comment>
<dbReference type="EMBL" id="JBHUHO010000030">
    <property type="protein sequence ID" value="MFD2116522.1"/>
    <property type="molecule type" value="Genomic_DNA"/>
</dbReference>
<dbReference type="Pfam" id="PF09382">
    <property type="entry name" value="RQC"/>
    <property type="match status" value="1"/>
</dbReference>
<dbReference type="InterPro" id="IPR010997">
    <property type="entry name" value="HRDC-like_sf"/>
</dbReference>
<dbReference type="InterPro" id="IPR036388">
    <property type="entry name" value="WH-like_DNA-bd_sf"/>
</dbReference>
<evidence type="ECO:0000256" key="16">
    <source>
        <dbReference type="NCBIfam" id="TIGR01389"/>
    </source>
</evidence>
<dbReference type="InterPro" id="IPR002121">
    <property type="entry name" value="HRDC_dom"/>
</dbReference>
<evidence type="ECO:0000256" key="2">
    <source>
        <dbReference type="ARBA" id="ARBA00001947"/>
    </source>
</evidence>
<dbReference type="CDD" id="cd17920">
    <property type="entry name" value="DEXHc_RecQ"/>
    <property type="match status" value="1"/>
</dbReference>
<evidence type="ECO:0000256" key="8">
    <source>
        <dbReference type="ARBA" id="ARBA00022806"/>
    </source>
</evidence>
<keyword evidence="12" id="KW-0233">DNA recombination</keyword>
<dbReference type="InterPro" id="IPR018982">
    <property type="entry name" value="RQC_domain"/>
</dbReference>
<evidence type="ECO:0000256" key="5">
    <source>
        <dbReference type="ARBA" id="ARBA00022741"/>
    </source>
</evidence>
<dbReference type="GO" id="GO:0004386">
    <property type="term" value="F:helicase activity"/>
    <property type="evidence" value="ECO:0007669"/>
    <property type="project" value="UniProtKB-KW"/>
</dbReference>
<evidence type="ECO:0000256" key="6">
    <source>
        <dbReference type="ARBA" id="ARBA00022763"/>
    </source>
</evidence>
<evidence type="ECO:0000256" key="7">
    <source>
        <dbReference type="ARBA" id="ARBA00022801"/>
    </source>
</evidence>
<evidence type="ECO:0000259" key="17">
    <source>
        <dbReference type="PROSITE" id="PS50967"/>
    </source>
</evidence>
<dbReference type="InterPro" id="IPR001650">
    <property type="entry name" value="Helicase_C-like"/>
</dbReference>